<dbReference type="RefSeq" id="WP_216877564.1">
    <property type="nucleotide sequence ID" value="NZ_JAERQM010000005.1"/>
</dbReference>
<name>A0ABS6HA18_9PROT</name>
<accession>A0ABS6HA18</accession>
<keyword evidence="3" id="KW-1185">Reference proteome</keyword>
<feature type="chain" id="PRO_5045954122" evidence="1">
    <location>
        <begin position="23"/>
        <end position="552"/>
    </location>
</feature>
<sequence length="552" mass="58956">MTPLSLRLFILPCLLLASPARAEWRVPDCTALVRWAEQVNQHAGLTLRLGGRGIGEQVLPGLMRAPVTTETFGKPVEDWTEAEAQEAGRIIGRCSMQPEGRSQRNLLGQAGQIAQQTQWLLTQRGRSRRALTQALAELEAQPFAPQIMPFLAALPAAGNPAGYRMAMATLRGMPPALIRPARAAVGSVPFLLPPDIDSLLRPAVEAQLASRRVALRQSLIDALAELPGRPDGLVQLDRGPPPALRDALDEAGRAALAEATAARRLAILVEIEKTLEERIAAAPADADGFLWLAALSDDSAYAALPEVRRAALDATIAARAAPLAPVAAEAALAEIAALPRDMNRLPRALHLMQEVTAGLERHGGAELARRFAAESRQAVTALADAALPAFVAFLESRPADETTLRNLGRPPRFLRDLVEALPEAGGRYQAVIAARQQTIANELAAAAAAEHARQEAARAARAAEVAAEAAREAGPLIGRRYRALDGTLELEFLDATRVLATHAGRDLTVAGSYEEIAGNRVIITLPEQNFVVTRAGKRLDGGRLVLERMATP</sequence>
<dbReference type="Proteomes" id="UP000689967">
    <property type="component" value="Unassembled WGS sequence"/>
</dbReference>
<reference evidence="2 3" key="1">
    <citation type="submission" date="2021-01" db="EMBL/GenBank/DDBJ databases">
        <title>Roseomonas sp. nov, a bacterium isolated from an oil production mixture in Yumen Oilfield.</title>
        <authorList>
            <person name="Wu D."/>
        </authorList>
    </citation>
    <scope>NUCLEOTIDE SEQUENCE [LARGE SCALE GENOMIC DNA]</scope>
    <source>
        <strain evidence="2 3">ROY-5-3</strain>
    </source>
</reference>
<feature type="signal peptide" evidence="1">
    <location>
        <begin position="1"/>
        <end position="22"/>
    </location>
</feature>
<keyword evidence="1" id="KW-0732">Signal</keyword>
<comment type="caution">
    <text evidence="2">The sequence shown here is derived from an EMBL/GenBank/DDBJ whole genome shotgun (WGS) entry which is preliminary data.</text>
</comment>
<evidence type="ECO:0000313" key="3">
    <source>
        <dbReference type="Proteomes" id="UP000689967"/>
    </source>
</evidence>
<organism evidence="2 3">
    <name type="scientific">Falsiroseomonas oleicola</name>
    <dbReference type="NCBI Taxonomy" id="2801474"/>
    <lineage>
        <taxon>Bacteria</taxon>
        <taxon>Pseudomonadati</taxon>
        <taxon>Pseudomonadota</taxon>
        <taxon>Alphaproteobacteria</taxon>
        <taxon>Acetobacterales</taxon>
        <taxon>Roseomonadaceae</taxon>
        <taxon>Falsiroseomonas</taxon>
    </lineage>
</organism>
<evidence type="ECO:0000256" key="1">
    <source>
        <dbReference type="SAM" id="SignalP"/>
    </source>
</evidence>
<proteinExistence type="predicted"/>
<evidence type="ECO:0000313" key="2">
    <source>
        <dbReference type="EMBL" id="MBU8545555.1"/>
    </source>
</evidence>
<gene>
    <name evidence="2" type="ORF">JJQ90_17655</name>
</gene>
<protein>
    <submittedName>
        <fullName evidence="2">Uncharacterized protein</fullName>
    </submittedName>
</protein>
<dbReference type="EMBL" id="JAERQM010000005">
    <property type="protein sequence ID" value="MBU8545555.1"/>
    <property type="molecule type" value="Genomic_DNA"/>
</dbReference>